<dbReference type="Gene3D" id="2.60.120.200">
    <property type="match status" value="1"/>
</dbReference>
<reference evidence="3" key="1">
    <citation type="submission" date="2024-02" db="UniProtKB">
        <authorList>
            <consortium name="WormBaseParasite"/>
        </authorList>
    </citation>
    <scope>IDENTIFICATION</scope>
</reference>
<keyword evidence="2" id="KW-1185">Reference proteome</keyword>
<evidence type="ECO:0000259" key="1">
    <source>
        <dbReference type="Pfam" id="PF02210"/>
    </source>
</evidence>
<accession>A0AAF3FQT5</accession>
<dbReference type="InterPro" id="IPR001791">
    <property type="entry name" value="Laminin_G"/>
</dbReference>
<dbReference type="WBParaSite" id="MBELARI_LOCUS8008">
    <property type="protein sequence ID" value="MBELARI_LOCUS8008"/>
    <property type="gene ID" value="MBELARI_LOCUS8008"/>
</dbReference>
<dbReference type="AlphaFoldDB" id="A0AAF3FQT5"/>
<evidence type="ECO:0000313" key="2">
    <source>
        <dbReference type="Proteomes" id="UP000887575"/>
    </source>
</evidence>
<dbReference type="Proteomes" id="UP000887575">
    <property type="component" value="Unassembled WGS sequence"/>
</dbReference>
<evidence type="ECO:0000313" key="3">
    <source>
        <dbReference type="WBParaSite" id="MBELARI_LOCUS8008"/>
    </source>
</evidence>
<name>A0AAF3FQT5_9BILA</name>
<dbReference type="Pfam" id="PF02210">
    <property type="entry name" value="Laminin_G_2"/>
    <property type="match status" value="1"/>
</dbReference>
<proteinExistence type="predicted"/>
<sequence length="156" mass="17121">MSLFRHRDCLSTIEKNHERIGSLSPSKISGGRALDDGEWHEMRWVHQFDSVQLSIDGVLQNQTTPTGLYRKTRFAFTAISAADGGWHGLSLRIRGSRLEVDIDGFNCTVVGGMGGASNSVHLFLTGDRLPGCYHPMILDFATVRTEGKVAGMTSVQ</sequence>
<feature type="domain" description="Laminin G" evidence="1">
    <location>
        <begin position="21"/>
        <end position="68"/>
    </location>
</feature>
<organism evidence="2 3">
    <name type="scientific">Mesorhabditis belari</name>
    <dbReference type="NCBI Taxonomy" id="2138241"/>
    <lineage>
        <taxon>Eukaryota</taxon>
        <taxon>Metazoa</taxon>
        <taxon>Ecdysozoa</taxon>
        <taxon>Nematoda</taxon>
        <taxon>Chromadorea</taxon>
        <taxon>Rhabditida</taxon>
        <taxon>Rhabditina</taxon>
        <taxon>Rhabditomorpha</taxon>
        <taxon>Rhabditoidea</taxon>
        <taxon>Rhabditidae</taxon>
        <taxon>Mesorhabditinae</taxon>
        <taxon>Mesorhabditis</taxon>
    </lineage>
</organism>
<protein>
    <recommendedName>
        <fullName evidence="1">Laminin G domain-containing protein</fullName>
    </recommendedName>
</protein>